<keyword evidence="4 5" id="KW-1283">Bacterial microcompartment</keyword>
<feature type="binding site" evidence="5">
    <location>
        <position position="237"/>
    </location>
    <ligand>
        <name>adenosylcob(III)alamin</name>
        <dbReference type="ChEBI" id="CHEBI:18408"/>
    </ligand>
</feature>
<dbReference type="Gene3D" id="3.40.50.11240">
    <property type="entry name" value="Ethanolamine ammonia-lyase light chain (EutC)"/>
    <property type="match status" value="1"/>
</dbReference>
<evidence type="ECO:0000256" key="4">
    <source>
        <dbReference type="ARBA" id="ARBA00024446"/>
    </source>
</evidence>
<keyword evidence="2 5" id="KW-0456">Lyase</keyword>
<dbReference type="RefSeq" id="WP_326074941.1">
    <property type="nucleotide sequence ID" value="NZ_JARLKY010000083.1"/>
</dbReference>
<feature type="compositionally biased region" description="Polar residues" evidence="6">
    <location>
        <begin position="43"/>
        <end position="55"/>
    </location>
</feature>
<evidence type="ECO:0000256" key="2">
    <source>
        <dbReference type="ARBA" id="ARBA00023239"/>
    </source>
</evidence>
<dbReference type="NCBIfam" id="NF003971">
    <property type="entry name" value="PRK05465.1"/>
    <property type="match status" value="1"/>
</dbReference>
<evidence type="ECO:0000313" key="8">
    <source>
        <dbReference type="Proteomes" id="UP001338137"/>
    </source>
</evidence>
<reference evidence="7 8" key="1">
    <citation type="submission" date="2023-03" db="EMBL/GenBank/DDBJ databases">
        <title>Bacillus Genome Sequencing.</title>
        <authorList>
            <person name="Dunlap C."/>
        </authorList>
    </citation>
    <scope>NUCLEOTIDE SEQUENCE [LARGE SCALE GENOMIC DNA]</scope>
    <source>
        <strain evidence="7 8">BD-533</strain>
    </source>
</reference>
<feature type="compositionally biased region" description="Low complexity" evidence="6">
    <location>
        <begin position="23"/>
        <end position="36"/>
    </location>
</feature>
<comment type="similarity">
    <text evidence="5">Belongs to the EutC family.</text>
</comment>
<keyword evidence="8" id="KW-1185">Reference proteome</keyword>
<feature type="binding site" evidence="5">
    <location>
        <position position="216"/>
    </location>
    <ligand>
        <name>adenosylcob(III)alamin</name>
        <dbReference type="ChEBI" id="CHEBI:18408"/>
    </ligand>
</feature>
<comment type="subunit">
    <text evidence="5">The basic unit is a heterodimer which dimerizes to form tetramers. The heterotetramers trimerize; 6 large subunits form a core ring with 6 small subunits projecting outwards.</text>
</comment>
<dbReference type="InterPro" id="IPR042251">
    <property type="entry name" value="EutC_C"/>
</dbReference>
<dbReference type="Pfam" id="PF05985">
    <property type="entry name" value="EutC"/>
    <property type="match status" value="1"/>
</dbReference>
<dbReference type="GO" id="GO:0008851">
    <property type="term" value="F:ethanolamine ammonia-lyase activity"/>
    <property type="evidence" value="ECO:0007669"/>
    <property type="project" value="UniProtKB-EC"/>
</dbReference>
<evidence type="ECO:0000256" key="3">
    <source>
        <dbReference type="ARBA" id="ARBA00023285"/>
    </source>
</evidence>
<dbReference type="Proteomes" id="UP001338137">
    <property type="component" value="Unassembled WGS sequence"/>
</dbReference>
<dbReference type="InterPro" id="IPR042255">
    <property type="entry name" value="EutC_N"/>
</dbReference>
<sequence>MNSAVPIDQLVDRVMAELAKKLSASQAAEQAASEQAGSRKELQQSTPAESASGTDFVSEGDVITSPIPSPKWEEGMSELLASTPARIGVWRTGTRPLTKEVLKFRRDHAAAVDSIYGEASQEILKQFDLFTVETRYENTENYLKRPDMGRIVTDEGIAAIEAACRMKPQVQIVVSDGLSANAVDANLGDVYPALLDSLASYGLSTGTPFFVRGGRVAVMDHIGEIVQPEVLVLLIGERPGLVSSKSLSAYICFKPRKGTVESDRTVISNIHRGGTPPLEGGAHIGTIVKKMLEQQTSGIHLDI</sequence>
<evidence type="ECO:0000256" key="1">
    <source>
        <dbReference type="ARBA" id="ARBA00022628"/>
    </source>
</evidence>
<evidence type="ECO:0000256" key="5">
    <source>
        <dbReference type="HAMAP-Rule" id="MF_00601"/>
    </source>
</evidence>
<gene>
    <name evidence="5 7" type="primary">eutC</name>
    <name evidence="7" type="ORF">P4I72_28255</name>
</gene>
<name>A0ABU6GE11_9BACL</name>
<comment type="cofactor">
    <cofactor evidence="5">
        <name>adenosylcob(III)alamin</name>
        <dbReference type="ChEBI" id="CHEBI:18408"/>
    </cofactor>
    <text evidence="5">Binds between the large and small subunits.</text>
</comment>
<dbReference type="EC" id="4.3.1.7" evidence="5"/>
<dbReference type="HAMAP" id="MF_00601">
    <property type="entry name" value="EutC"/>
    <property type="match status" value="1"/>
</dbReference>
<evidence type="ECO:0000256" key="6">
    <source>
        <dbReference type="SAM" id="MobiDB-lite"/>
    </source>
</evidence>
<proteinExistence type="inferred from homology"/>
<comment type="catalytic activity">
    <reaction evidence="5">
        <text>ethanolamine = acetaldehyde + NH4(+)</text>
        <dbReference type="Rhea" id="RHEA:15313"/>
        <dbReference type="ChEBI" id="CHEBI:15343"/>
        <dbReference type="ChEBI" id="CHEBI:28938"/>
        <dbReference type="ChEBI" id="CHEBI:57603"/>
        <dbReference type="EC" id="4.3.1.7"/>
    </reaction>
</comment>
<keyword evidence="3 5" id="KW-0170">Cobalt</keyword>
<dbReference type="PANTHER" id="PTHR39330">
    <property type="entry name" value="ETHANOLAMINE AMMONIA-LYASE LIGHT CHAIN"/>
    <property type="match status" value="1"/>
</dbReference>
<comment type="function">
    <text evidence="5">Catalyzes the deamination of various vicinal amino-alcohols to oxo compounds. Allows this organism to utilize ethanolamine as the sole source of nitrogen and carbon in the presence of external vitamin B12.</text>
</comment>
<dbReference type="InterPro" id="IPR009246">
    <property type="entry name" value="EutC"/>
</dbReference>
<comment type="subcellular location">
    <subcellularLocation>
        <location evidence="5">Bacterial microcompartment</location>
    </subcellularLocation>
</comment>
<dbReference type="PANTHER" id="PTHR39330:SF1">
    <property type="entry name" value="ETHANOLAMINE AMMONIA-LYASE SMALL SUBUNIT"/>
    <property type="match status" value="1"/>
</dbReference>
<evidence type="ECO:0000313" key="7">
    <source>
        <dbReference type="EMBL" id="MEC0230998.1"/>
    </source>
</evidence>
<keyword evidence="1 5" id="KW-0846">Cobalamin</keyword>
<dbReference type="Gene3D" id="1.10.30.40">
    <property type="entry name" value="Ethanolamine ammonia-lyase light chain (EutC), N-terminal domain"/>
    <property type="match status" value="1"/>
</dbReference>
<accession>A0ABU6GE11</accession>
<organism evidence="7 8">
    <name type="scientific">Paenibacillus alba</name>
    <dbReference type="NCBI Taxonomy" id="1197127"/>
    <lineage>
        <taxon>Bacteria</taxon>
        <taxon>Bacillati</taxon>
        <taxon>Bacillota</taxon>
        <taxon>Bacilli</taxon>
        <taxon>Bacillales</taxon>
        <taxon>Paenibacillaceae</taxon>
        <taxon>Paenibacillus</taxon>
    </lineage>
</organism>
<dbReference type="EMBL" id="JARLKY010000083">
    <property type="protein sequence ID" value="MEC0230998.1"/>
    <property type="molecule type" value="Genomic_DNA"/>
</dbReference>
<feature type="region of interest" description="Disordered" evidence="6">
    <location>
        <begin position="23"/>
        <end position="69"/>
    </location>
</feature>
<protein>
    <recommendedName>
        <fullName evidence="5">Ethanolamine ammonia-lyase small subunit</fullName>
        <shortName evidence="5">EAL small subunit</shortName>
        <ecNumber evidence="5">4.3.1.7</ecNumber>
    </recommendedName>
</protein>
<comment type="caution">
    <text evidence="7">The sequence shown here is derived from an EMBL/GenBank/DDBJ whole genome shotgun (WGS) entry which is preliminary data.</text>
</comment>
<comment type="pathway">
    <text evidence="5">Amine and polyamine degradation; ethanolamine degradation.</text>
</comment>